<dbReference type="PROSITE" id="PS00036">
    <property type="entry name" value="BZIP_BASIC"/>
    <property type="match status" value="1"/>
</dbReference>
<proteinExistence type="predicted"/>
<comment type="caution">
    <text evidence="3">The sequence shown here is derived from an EMBL/GenBank/DDBJ whole genome shotgun (WGS) entry which is preliminary data.</text>
</comment>
<evidence type="ECO:0000313" key="3">
    <source>
        <dbReference type="EMBL" id="KAH7041158.1"/>
    </source>
</evidence>
<accession>A0A9P9BWA0</accession>
<feature type="region of interest" description="Disordered" evidence="1">
    <location>
        <begin position="162"/>
        <end position="205"/>
    </location>
</feature>
<gene>
    <name evidence="3" type="ORF">B0I36DRAFT_427431</name>
</gene>
<dbReference type="GeneID" id="70191972"/>
<evidence type="ECO:0000259" key="2">
    <source>
        <dbReference type="PROSITE" id="PS00036"/>
    </source>
</evidence>
<dbReference type="RefSeq" id="XP_046019213.1">
    <property type="nucleotide sequence ID" value="XM_046162426.1"/>
</dbReference>
<feature type="region of interest" description="Disordered" evidence="1">
    <location>
        <begin position="102"/>
        <end position="133"/>
    </location>
</feature>
<evidence type="ECO:0000313" key="4">
    <source>
        <dbReference type="Proteomes" id="UP000756346"/>
    </source>
</evidence>
<feature type="compositionally biased region" description="Basic and acidic residues" evidence="1">
    <location>
        <begin position="263"/>
        <end position="282"/>
    </location>
</feature>
<evidence type="ECO:0000256" key="1">
    <source>
        <dbReference type="SAM" id="MobiDB-lite"/>
    </source>
</evidence>
<feature type="compositionally biased region" description="Polar residues" evidence="1">
    <location>
        <begin position="107"/>
        <end position="121"/>
    </location>
</feature>
<dbReference type="GO" id="GO:0003700">
    <property type="term" value="F:DNA-binding transcription factor activity"/>
    <property type="evidence" value="ECO:0007669"/>
    <property type="project" value="InterPro"/>
</dbReference>
<feature type="region of interest" description="Disordered" evidence="1">
    <location>
        <begin position="261"/>
        <end position="282"/>
    </location>
</feature>
<name>A0A9P9BWA0_9PEZI</name>
<dbReference type="EMBL" id="JAGTJQ010000001">
    <property type="protein sequence ID" value="KAH7041158.1"/>
    <property type="molecule type" value="Genomic_DNA"/>
</dbReference>
<sequence length="282" mass="31631">MMDGISNANYEDRRKLQNRLAQRRYREKLKQQNAPAAYDAGASLDKTDTSELGDFFGGLDHAELFSDPSEMLGDHDFGNNLDDHRALFAFGIEQQVQNRYHDMPPTRQRSLPQSRQPGQSLPTPPAPQQEAQHQLHLMLASPHMALPGDISVPDKTRGHAALVSPARTRRISRSSSVADCSYWHPPEHRSAGSSSSSSSSTNIPSYKRRLHDKARGAFGDLAQLYTYSVDVGLLRSDPCFLPDMRHMQSRFVALMDEEDAERDDLGLHGRPHRDAGFDDPRD</sequence>
<dbReference type="Proteomes" id="UP000756346">
    <property type="component" value="Unassembled WGS sequence"/>
</dbReference>
<dbReference type="CDD" id="cd14688">
    <property type="entry name" value="bZIP_YAP"/>
    <property type="match status" value="1"/>
</dbReference>
<keyword evidence="4" id="KW-1185">Reference proteome</keyword>
<dbReference type="InterPro" id="IPR004827">
    <property type="entry name" value="bZIP"/>
</dbReference>
<dbReference type="AlphaFoldDB" id="A0A9P9BWA0"/>
<reference evidence="3" key="1">
    <citation type="journal article" date="2021" name="Nat. Commun.">
        <title>Genetic determinants of endophytism in the Arabidopsis root mycobiome.</title>
        <authorList>
            <person name="Mesny F."/>
            <person name="Miyauchi S."/>
            <person name="Thiergart T."/>
            <person name="Pickel B."/>
            <person name="Atanasova L."/>
            <person name="Karlsson M."/>
            <person name="Huettel B."/>
            <person name="Barry K.W."/>
            <person name="Haridas S."/>
            <person name="Chen C."/>
            <person name="Bauer D."/>
            <person name="Andreopoulos W."/>
            <person name="Pangilinan J."/>
            <person name="LaButti K."/>
            <person name="Riley R."/>
            <person name="Lipzen A."/>
            <person name="Clum A."/>
            <person name="Drula E."/>
            <person name="Henrissat B."/>
            <person name="Kohler A."/>
            <person name="Grigoriev I.V."/>
            <person name="Martin F.M."/>
            <person name="Hacquard S."/>
        </authorList>
    </citation>
    <scope>NUCLEOTIDE SEQUENCE</scope>
    <source>
        <strain evidence="3">MPI-CAGE-CH-0230</strain>
    </source>
</reference>
<organism evidence="3 4">
    <name type="scientific">Microdochium trichocladiopsis</name>
    <dbReference type="NCBI Taxonomy" id="1682393"/>
    <lineage>
        <taxon>Eukaryota</taxon>
        <taxon>Fungi</taxon>
        <taxon>Dikarya</taxon>
        <taxon>Ascomycota</taxon>
        <taxon>Pezizomycotina</taxon>
        <taxon>Sordariomycetes</taxon>
        <taxon>Xylariomycetidae</taxon>
        <taxon>Xylariales</taxon>
        <taxon>Microdochiaceae</taxon>
        <taxon>Microdochium</taxon>
    </lineage>
</organism>
<protein>
    <recommendedName>
        <fullName evidence="2">BZIP domain-containing protein</fullName>
    </recommendedName>
</protein>
<feature type="domain" description="BZIP" evidence="2">
    <location>
        <begin position="13"/>
        <end position="28"/>
    </location>
</feature>